<feature type="transmembrane region" description="Helical" evidence="9">
    <location>
        <begin position="202"/>
        <end position="223"/>
    </location>
</feature>
<dbReference type="AlphaFoldDB" id="A0AAW1P358"/>
<keyword evidence="4 10" id="KW-0732">Signal</keyword>
<evidence type="ECO:0000256" key="4">
    <source>
        <dbReference type="ARBA" id="ARBA00022729"/>
    </source>
</evidence>
<dbReference type="PANTHER" id="PTHR13598:SF1">
    <property type="entry name" value="AT07567P-RELATED"/>
    <property type="match status" value="1"/>
</dbReference>
<comment type="similarity">
    <text evidence="2">Belongs to the NEMP family.</text>
</comment>
<feature type="region of interest" description="Disordered" evidence="8">
    <location>
        <begin position="363"/>
        <end position="421"/>
    </location>
</feature>
<feature type="region of interest" description="Disordered" evidence="8">
    <location>
        <begin position="450"/>
        <end position="482"/>
    </location>
</feature>
<evidence type="ECO:0000256" key="3">
    <source>
        <dbReference type="ARBA" id="ARBA00022692"/>
    </source>
</evidence>
<evidence type="ECO:0000256" key="5">
    <source>
        <dbReference type="ARBA" id="ARBA00022989"/>
    </source>
</evidence>
<sequence length="482" mass="52241">MKLYKILPQLLLVTLLAFTWCAYSKGERHLMPDGTSIQFVRYRGAQTWQLFPNLFTDASINVTCPDKKSFEIYVAQSPEGLAEKASAKQSAWCGWKNLLGQAPTSCTTSISPFGDTYIGAARPRTAGIFHGKECTFEQRKFLSVRMISQLLLGAALFLNGASLSKSLAFRLGTGSIGFALLSVLILLFVVSRMLPNKRSIAAAFMAAGGAMTTACHHFFGSYIPSLTQLVQHPVLLAYLAASALVGLALTYYFDSPENVKLMTILEVGLQLLGLGLVALSTSMPEASIALVCLLVAWRLWPTATALWQRKPTRVEDVVEADAWVGIGGMKVPEQAEGTPDLSQGYGDGSLVQKERFSFRRAAATPLPGDEDISPAPIPSQRTEQRQQQSHSHTPSHQQARQRQPHSSSPSAGSPAQSNPSTVLEDRGMLLNEATNRVVKVGGSTYQRLVSKGYQVDQHRGTLTPPKGGSGGTPSTSRRSRRS</sequence>
<comment type="caution">
    <text evidence="11">The sequence shown here is derived from an EMBL/GenBank/DDBJ whole genome shotgun (WGS) entry which is preliminary data.</text>
</comment>
<feature type="transmembrane region" description="Helical" evidence="9">
    <location>
        <begin position="142"/>
        <end position="161"/>
    </location>
</feature>
<gene>
    <name evidence="11" type="ORF">WJX73_003874</name>
</gene>
<evidence type="ECO:0000256" key="9">
    <source>
        <dbReference type="SAM" id="Phobius"/>
    </source>
</evidence>
<feature type="compositionally biased region" description="Low complexity" evidence="8">
    <location>
        <begin position="460"/>
        <end position="476"/>
    </location>
</feature>
<keyword evidence="3 9" id="KW-0812">Transmembrane</keyword>
<feature type="transmembrane region" description="Helical" evidence="9">
    <location>
        <begin position="235"/>
        <end position="254"/>
    </location>
</feature>
<evidence type="ECO:0000256" key="2">
    <source>
        <dbReference type="ARBA" id="ARBA00005748"/>
    </source>
</evidence>
<feature type="chain" id="PRO_5043889667" evidence="10">
    <location>
        <begin position="27"/>
        <end position="482"/>
    </location>
</feature>
<feature type="compositionally biased region" description="Low complexity" evidence="8">
    <location>
        <begin position="385"/>
        <end position="420"/>
    </location>
</feature>
<evidence type="ECO:0000313" key="12">
    <source>
        <dbReference type="Proteomes" id="UP001465755"/>
    </source>
</evidence>
<keyword evidence="7" id="KW-0539">Nucleus</keyword>
<dbReference type="Proteomes" id="UP001465755">
    <property type="component" value="Unassembled WGS sequence"/>
</dbReference>
<reference evidence="11 12" key="1">
    <citation type="journal article" date="2024" name="Nat. Commun.">
        <title>Phylogenomics reveals the evolutionary origins of lichenization in chlorophyte algae.</title>
        <authorList>
            <person name="Puginier C."/>
            <person name="Libourel C."/>
            <person name="Otte J."/>
            <person name="Skaloud P."/>
            <person name="Haon M."/>
            <person name="Grisel S."/>
            <person name="Petersen M."/>
            <person name="Berrin J.G."/>
            <person name="Delaux P.M."/>
            <person name="Dal Grande F."/>
            <person name="Keller J."/>
        </authorList>
    </citation>
    <scope>NUCLEOTIDE SEQUENCE [LARGE SCALE GENOMIC DNA]</scope>
    <source>
        <strain evidence="11 12">SAG 2036</strain>
    </source>
</reference>
<comment type="subcellular location">
    <subcellularLocation>
        <location evidence="1">Nucleus inner membrane</location>
        <topology evidence="1">Multi-pass membrane protein</topology>
        <orientation evidence="1">Nucleoplasmic side</orientation>
    </subcellularLocation>
</comment>
<keyword evidence="6 9" id="KW-0472">Membrane</keyword>
<dbReference type="PANTHER" id="PTHR13598">
    <property type="entry name" value="AT07567P-RELATED"/>
    <property type="match status" value="1"/>
</dbReference>
<dbReference type="EMBL" id="JALJOQ010000056">
    <property type="protein sequence ID" value="KAK9803762.1"/>
    <property type="molecule type" value="Genomic_DNA"/>
</dbReference>
<dbReference type="Pfam" id="PF10225">
    <property type="entry name" value="NEMP"/>
    <property type="match status" value="1"/>
</dbReference>
<proteinExistence type="inferred from homology"/>
<evidence type="ECO:0000256" key="6">
    <source>
        <dbReference type="ARBA" id="ARBA00023136"/>
    </source>
</evidence>
<keyword evidence="5 9" id="KW-1133">Transmembrane helix</keyword>
<evidence type="ECO:0000313" key="11">
    <source>
        <dbReference type="EMBL" id="KAK9803762.1"/>
    </source>
</evidence>
<evidence type="ECO:0000256" key="7">
    <source>
        <dbReference type="ARBA" id="ARBA00023242"/>
    </source>
</evidence>
<dbReference type="InterPro" id="IPR019358">
    <property type="entry name" value="NEMP_fam"/>
</dbReference>
<accession>A0AAW1P358</accession>
<dbReference type="GO" id="GO:0005637">
    <property type="term" value="C:nuclear inner membrane"/>
    <property type="evidence" value="ECO:0007669"/>
    <property type="project" value="UniProtKB-SubCell"/>
</dbReference>
<evidence type="ECO:0000256" key="1">
    <source>
        <dbReference type="ARBA" id="ARBA00004575"/>
    </source>
</evidence>
<feature type="signal peptide" evidence="10">
    <location>
        <begin position="1"/>
        <end position="26"/>
    </location>
</feature>
<name>A0AAW1P358_9CHLO</name>
<evidence type="ECO:0000256" key="8">
    <source>
        <dbReference type="SAM" id="MobiDB-lite"/>
    </source>
</evidence>
<protein>
    <submittedName>
        <fullName evidence="11">Uncharacterized protein</fullName>
    </submittedName>
</protein>
<evidence type="ECO:0000256" key="10">
    <source>
        <dbReference type="SAM" id="SignalP"/>
    </source>
</evidence>
<keyword evidence="12" id="KW-1185">Reference proteome</keyword>
<feature type="transmembrane region" description="Helical" evidence="9">
    <location>
        <begin position="167"/>
        <end position="190"/>
    </location>
</feature>
<organism evidence="11 12">
    <name type="scientific">Symbiochloris irregularis</name>
    <dbReference type="NCBI Taxonomy" id="706552"/>
    <lineage>
        <taxon>Eukaryota</taxon>
        <taxon>Viridiplantae</taxon>
        <taxon>Chlorophyta</taxon>
        <taxon>core chlorophytes</taxon>
        <taxon>Trebouxiophyceae</taxon>
        <taxon>Trebouxiales</taxon>
        <taxon>Trebouxiaceae</taxon>
        <taxon>Symbiochloris</taxon>
    </lineage>
</organism>